<dbReference type="GO" id="GO:0016787">
    <property type="term" value="F:hydrolase activity"/>
    <property type="evidence" value="ECO:0007669"/>
    <property type="project" value="UniProtKB-KW"/>
</dbReference>
<proteinExistence type="predicted"/>
<keyword evidence="3" id="KW-1185">Reference proteome</keyword>
<dbReference type="InterPro" id="IPR029058">
    <property type="entry name" value="AB_hydrolase_fold"/>
</dbReference>
<accession>A0A8H9J5F7</accession>
<evidence type="ECO:0000313" key="2">
    <source>
        <dbReference type="EMBL" id="GHF79843.1"/>
    </source>
</evidence>
<dbReference type="SUPFAM" id="SSF53474">
    <property type="entry name" value="alpha/beta-Hydrolases"/>
    <property type="match status" value="1"/>
</dbReference>
<evidence type="ECO:0000259" key="1">
    <source>
        <dbReference type="Pfam" id="PF12697"/>
    </source>
</evidence>
<feature type="domain" description="AB hydrolase-1" evidence="1">
    <location>
        <begin position="24"/>
        <end position="252"/>
    </location>
</feature>
<gene>
    <name evidence="2" type="ORF">GCM10017566_62570</name>
</gene>
<dbReference type="Gene3D" id="3.40.50.1820">
    <property type="entry name" value="alpha/beta hydrolase"/>
    <property type="match status" value="1"/>
</dbReference>
<dbReference type="PANTHER" id="PTHR43798">
    <property type="entry name" value="MONOACYLGLYCEROL LIPASE"/>
    <property type="match status" value="1"/>
</dbReference>
<dbReference type="RefSeq" id="WP_145932561.1">
    <property type="nucleotide sequence ID" value="NZ_BNAV01000013.1"/>
</dbReference>
<dbReference type="Pfam" id="PF12697">
    <property type="entry name" value="Abhydrolase_6"/>
    <property type="match status" value="1"/>
</dbReference>
<dbReference type="PRINTS" id="PR00111">
    <property type="entry name" value="ABHYDROLASE"/>
</dbReference>
<dbReference type="Proteomes" id="UP000658656">
    <property type="component" value="Unassembled WGS sequence"/>
</dbReference>
<reference evidence="2" key="1">
    <citation type="journal article" date="2014" name="Int. J. Syst. Evol. Microbiol.">
        <title>Complete genome sequence of Corynebacterium casei LMG S-19264T (=DSM 44701T), isolated from a smear-ripened cheese.</title>
        <authorList>
            <consortium name="US DOE Joint Genome Institute (JGI-PGF)"/>
            <person name="Walter F."/>
            <person name="Albersmeier A."/>
            <person name="Kalinowski J."/>
            <person name="Ruckert C."/>
        </authorList>
    </citation>
    <scope>NUCLEOTIDE SEQUENCE</scope>
    <source>
        <strain evidence="2">CGMCC 4.7679</strain>
    </source>
</reference>
<reference evidence="2" key="2">
    <citation type="submission" date="2020-09" db="EMBL/GenBank/DDBJ databases">
        <authorList>
            <person name="Sun Q."/>
            <person name="Zhou Y."/>
        </authorList>
    </citation>
    <scope>NUCLEOTIDE SEQUENCE</scope>
    <source>
        <strain evidence="2">CGMCC 4.7679</strain>
    </source>
</reference>
<name>A0A8H9J5F7_9PSEU</name>
<protein>
    <submittedName>
        <fullName evidence="2">Alpha/beta hydrolase</fullName>
    </submittedName>
</protein>
<dbReference type="InterPro" id="IPR000073">
    <property type="entry name" value="AB_hydrolase_1"/>
</dbReference>
<dbReference type="InterPro" id="IPR050266">
    <property type="entry name" value="AB_hydrolase_sf"/>
</dbReference>
<dbReference type="AlphaFoldDB" id="A0A8H9J5F7"/>
<comment type="caution">
    <text evidence="2">The sequence shown here is derived from an EMBL/GenBank/DDBJ whole genome shotgun (WGS) entry which is preliminary data.</text>
</comment>
<evidence type="ECO:0000313" key="3">
    <source>
        <dbReference type="Proteomes" id="UP000658656"/>
    </source>
</evidence>
<sequence>MTAFVARAGTGLLRGDDVGEGDPLVFLHGFSLDRRMWVHQTSALSESRRVVTYDLRGFGESSPPEPVRHHADDLIELLEYQQFDRPVDLVGLSLGANVALAVAVMSPERVRRLVLASPGLTGHRWSETRPPDAALAYARVHSVEETKEYWLRHPIFASLNQHPDASDRVRQMITDYSGEHWRGRHVTAPLPSVMSRLADTALPVLIINGEWDVPGYLDIGNVLVESIAGAERVVLAQCGHMAPLEQPEKFNELLRRFLA</sequence>
<organism evidence="2 3">
    <name type="scientific">Amycolatopsis bartoniae</name>
    <dbReference type="NCBI Taxonomy" id="941986"/>
    <lineage>
        <taxon>Bacteria</taxon>
        <taxon>Bacillati</taxon>
        <taxon>Actinomycetota</taxon>
        <taxon>Actinomycetes</taxon>
        <taxon>Pseudonocardiales</taxon>
        <taxon>Pseudonocardiaceae</taxon>
        <taxon>Amycolatopsis</taxon>
    </lineage>
</organism>
<dbReference type="OrthoDB" id="495620at2"/>
<keyword evidence="2" id="KW-0378">Hydrolase</keyword>
<dbReference type="EMBL" id="BNAV01000013">
    <property type="protein sequence ID" value="GHF79843.1"/>
    <property type="molecule type" value="Genomic_DNA"/>
</dbReference>